<dbReference type="EMBL" id="FTNM01000001">
    <property type="protein sequence ID" value="SIQ46115.1"/>
    <property type="molecule type" value="Genomic_DNA"/>
</dbReference>
<feature type="domain" description="Heme-copper oxidase subunit III family profile" evidence="9">
    <location>
        <begin position="1"/>
        <end position="196"/>
    </location>
</feature>
<dbReference type="InterPro" id="IPR024791">
    <property type="entry name" value="Cyt_c/ubiquinol_Oxase_su3"/>
</dbReference>
<name>A0A1N6SY65_9BACT</name>
<evidence type="ECO:0000256" key="8">
    <source>
        <dbReference type="SAM" id="Phobius"/>
    </source>
</evidence>
<keyword evidence="3" id="KW-1003">Cell membrane</keyword>
<feature type="transmembrane region" description="Helical" evidence="8">
    <location>
        <begin position="22"/>
        <end position="44"/>
    </location>
</feature>
<protein>
    <submittedName>
        <fullName evidence="10">Cytochrome c oxidase subunit 3</fullName>
    </submittedName>
</protein>
<dbReference type="GO" id="GO:0004129">
    <property type="term" value="F:cytochrome-c oxidase activity"/>
    <property type="evidence" value="ECO:0007669"/>
    <property type="project" value="InterPro"/>
</dbReference>
<gene>
    <name evidence="10" type="ORF">SAMN05421545_0026</name>
</gene>
<evidence type="ECO:0000256" key="1">
    <source>
        <dbReference type="ARBA" id="ARBA00004651"/>
    </source>
</evidence>
<evidence type="ECO:0000256" key="7">
    <source>
        <dbReference type="RuleBase" id="RU003376"/>
    </source>
</evidence>
<comment type="similarity">
    <text evidence="2 7">Belongs to the cytochrome c oxidase subunit 3 family.</text>
</comment>
<comment type="subcellular location">
    <subcellularLocation>
        <location evidence="1 7">Cell membrane</location>
        <topology evidence="1 7">Multi-pass membrane protein</topology>
    </subcellularLocation>
</comment>
<feature type="transmembrane region" description="Helical" evidence="8">
    <location>
        <begin position="56"/>
        <end position="77"/>
    </location>
</feature>
<feature type="transmembrane region" description="Helical" evidence="8">
    <location>
        <begin position="131"/>
        <end position="159"/>
    </location>
</feature>
<evidence type="ECO:0000259" key="9">
    <source>
        <dbReference type="PROSITE" id="PS50253"/>
    </source>
</evidence>
<dbReference type="SUPFAM" id="SSF81452">
    <property type="entry name" value="Cytochrome c oxidase subunit III-like"/>
    <property type="match status" value="1"/>
</dbReference>
<sequence>MDMVAKSLGEENNTGGVHPLKFTLWLLIISIIMMFAAFTSAYLVRRAEGNWLEYDLPNIMLINTVIIALSSITMQLAHNAAAQDNIAKLRLMLYLTFGLGVAFLIGQWNGWAELVNNNVFFGGESSNPSGSFMYVLTGVHGFHLITGLIYVAVVIISSLRYKVHSKSMLRIQLCTIYWHFLGGLWLYLYLFLRLNH</sequence>
<dbReference type="PANTHER" id="PTHR11403">
    <property type="entry name" value="CYTOCHROME C OXIDASE SUBUNIT III"/>
    <property type="match status" value="1"/>
</dbReference>
<keyword evidence="4 7" id="KW-0812">Transmembrane</keyword>
<evidence type="ECO:0000256" key="6">
    <source>
        <dbReference type="ARBA" id="ARBA00023136"/>
    </source>
</evidence>
<evidence type="ECO:0000313" key="10">
    <source>
        <dbReference type="EMBL" id="SIQ46115.1"/>
    </source>
</evidence>
<dbReference type="GO" id="GO:0019646">
    <property type="term" value="P:aerobic electron transport chain"/>
    <property type="evidence" value="ECO:0007669"/>
    <property type="project" value="InterPro"/>
</dbReference>
<proteinExistence type="inferred from homology"/>
<dbReference type="InterPro" id="IPR013833">
    <property type="entry name" value="Cyt_c_oxidase_su3_a-hlx"/>
</dbReference>
<evidence type="ECO:0000256" key="2">
    <source>
        <dbReference type="ARBA" id="ARBA00010581"/>
    </source>
</evidence>
<accession>A0A1N6SY65</accession>
<dbReference type="InterPro" id="IPR000298">
    <property type="entry name" value="Cyt_c_oxidase-like_su3"/>
</dbReference>
<dbReference type="OrthoDB" id="679789at2"/>
<reference evidence="11" key="1">
    <citation type="submission" date="2017-01" db="EMBL/GenBank/DDBJ databases">
        <authorList>
            <person name="Varghese N."/>
            <person name="Submissions S."/>
        </authorList>
    </citation>
    <scope>NUCLEOTIDE SEQUENCE [LARGE SCALE GENOMIC DNA]</scope>
    <source>
        <strain evidence="11">DM9</strain>
    </source>
</reference>
<organism evidence="10 11">
    <name type="scientific">Pontibacter lucknowensis</name>
    <dbReference type="NCBI Taxonomy" id="1077936"/>
    <lineage>
        <taxon>Bacteria</taxon>
        <taxon>Pseudomonadati</taxon>
        <taxon>Bacteroidota</taxon>
        <taxon>Cytophagia</taxon>
        <taxon>Cytophagales</taxon>
        <taxon>Hymenobacteraceae</taxon>
        <taxon>Pontibacter</taxon>
    </lineage>
</organism>
<dbReference type="InterPro" id="IPR035973">
    <property type="entry name" value="Cyt_c_oxidase_su3-like_sf"/>
</dbReference>
<feature type="transmembrane region" description="Helical" evidence="8">
    <location>
        <begin position="171"/>
        <end position="192"/>
    </location>
</feature>
<dbReference type="GO" id="GO:0005886">
    <property type="term" value="C:plasma membrane"/>
    <property type="evidence" value="ECO:0007669"/>
    <property type="project" value="UniProtKB-SubCell"/>
</dbReference>
<evidence type="ECO:0000313" key="11">
    <source>
        <dbReference type="Proteomes" id="UP000185924"/>
    </source>
</evidence>
<dbReference type="Gene3D" id="1.20.120.80">
    <property type="entry name" value="Cytochrome c oxidase, subunit III, four-helix bundle"/>
    <property type="match status" value="1"/>
</dbReference>
<dbReference type="PANTHER" id="PTHR11403:SF2">
    <property type="entry name" value="CYTOCHROME BO(3) UBIQUINOL OXIDASE SUBUNIT 3"/>
    <property type="match status" value="1"/>
</dbReference>
<evidence type="ECO:0000256" key="3">
    <source>
        <dbReference type="ARBA" id="ARBA00022475"/>
    </source>
</evidence>
<dbReference type="RefSeq" id="WP_007659387.1">
    <property type="nucleotide sequence ID" value="NZ_FTNM01000001.1"/>
</dbReference>
<keyword evidence="11" id="KW-1185">Reference proteome</keyword>
<dbReference type="PROSITE" id="PS50253">
    <property type="entry name" value="COX3"/>
    <property type="match status" value="1"/>
</dbReference>
<feature type="transmembrane region" description="Helical" evidence="8">
    <location>
        <begin position="89"/>
        <end position="111"/>
    </location>
</feature>
<keyword evidence="6 8" id="KW-0472">Membrane</keyword>
<dbReference type="Pfam" id="PF00510">
    <property type="entry name" value="COX3"/>
    <property type="match status" value="1"/>
</dbReference>
<evidence type="ECO:0000256" key="4">
    <source>
        <dbReference type="ARBA" id="ARBA00022692"/>
    </source>
</evidence>
<dbReference type="AlphaFoldDB" id="A0A1N6SY65"/>
<keyword evidence="5 8" id="KW-1133">Transmembrane helix</keyword>
<evidence type="ECO:0000256" key="5">
    <source>
        <dbReference type="ARBA" id="ARBA00022989"/>
    </source>
</evidence>
<dbReference type="STRING" id="1077936.SAMN05421545_0026"/>
<dbReference type="Proteomes" id="UP000185924">
    <property type="component" value="Unassembled WGS sequence"/>
</dbReference>